<protein>
    <submittedName>
        <fullName evidence="1">Uncharacterized protein</fullName>
    </submittedName>
</protein>
<name>A0A8K0THK7_9PEZI</name>
<reference evidence="1" key="1">
    <citation type="journal article" date="2021" name="Nat. Commun.">
        <title>Genetic determinants of endophytism in the Arabidopsis root mycobiome.</title>
        <authorList>
            <person name="Mesny F."/>
            <person name="Miyauchi S."/>
            <person name="Thiergart T."/>
            <person name="Pickel B."/>
            <person name="Atanasova L."/>
            <person name="Karlsson M."/>
            <person name="Huettel B."/>
            <person name="Barry K.W."/>
            <person name="Haridas S."/>
            <person name="Chen C."/>
            <person name="Bauer D."/>
            <person name="Andreopoulos W."/>
            <person name="Pangilinan J."/>
            <person name="LaButti K."/>
            <person name="Riley R."/>
            <person name="Lipzen A."/>
            <person name="Clum A."/>
            <person name="Drula E."/>
            <person name="Henrissat B."/>
            <person name="Kohler A."/>
            <person name="Grigoriev I.V."/>
            <person name="Martin F.M."/>
            <person name="Hacquard S."/>
        </authorList>
    </citation>
    <scope>NUCLEOTIDE SEQUENCE</scope>
    <source>
        <strain evidence="1">MPI-CAGE-AT-0016</strain>
    </source>
</reference>
<dbReference type="Proteomes" id="UP000813385">
    <property type="component" value="Unassembled WGS sequence"/>
</dbReference>
<gene>
    <name evidence="1" type="ORF">B0T11DRAFT_86325</name>
</gene>
<dbReference type="AlphaFoldDB" id="A0A8K0THK7"/>
<sequence>MPSSWPRPSTSILSPLQHHVSQAFNLSASVLFGPSAHHTTMTHLDGLHCVESVVILLDNLSTEPEEYDLRKIPDATMLALWPPVNPSIPPPVRRRLAADRPLKPPRIAFNRGKPAWHGQRKPQRLAGGSFSCGLLSDRAHEVRQICRSWPTKHLTR</sequence>
<proteinExistence type="predicted"/>
<dbReference type="EMBL" id="JAGPXD010000003">
    <property type="protein sequence ID" value="KAH7362635.1"/>
    <property type="molecule type" value="Genomic_DNA"/>
</dbReference>
<keyword evidence="2" id="KW-1185">Reference proteome</keyword>
<comment type="caution">
    <text evidence="1">The sequence shown here is derived from an EMBL/GenBank/DDBJ whole genome shotgun (WGS) entry which is preliminary data.</text>
</comment>
<organism evidence="1 2">
    <name type="scientific">Plectosphaerella cucumerina</name>
    <dbReference type="NCBI Taxonomy" id="40658"/>
    <lineage>
        <taxon>Eukaryota</taxon>
        <taxon>Fungi</taxon>
        <taxon>Dikarya</taxon>
        <taxon>Ascomycota</taxon>
        <taxon>Pezizomycotina</taxon>
        <taxon>Sordariomycetes</taxon>
        <taxon>Hypocreomycetidae</taxon>
        <taxon>Glomerellales</taxon>
        <taxon>Plectosphaerellaceae</taxon>
        <taxon>Plectosphaerella</taxon>
    </lineage>
</organism>
<evidence type="ECO:0000313" key="1">
    <source>
        <dbReference type="EMBL" id="KAH7362635.1"/>
    </source>
</evidence>
<evidence type="ECO:0000313" key="2">
    <source>
        <dbReference type="Proteomes" id="UP000813385"/>
    </source>
</evidence>
<accession>A0A8K0THK7</accession>